<sequence>MEDGLDTLVNASRPITLDALVDQADRVKAIVEQVRGQMLAPNARKKAPMFSSAQLMALTGLDKAQVDYRLRKGELPSGRLNKTGYRREFTLAEVRTWVKDVRAAELRPEGAEAITITVGNFKGGVTKTTTALTLAQGLSLRGHKVLVIDCDPQGSLTTLFGLLPDSEVSMDETVLPLFSGEQTEIAYAIRPTYWDGIDLVAAASFLFSAEFILPAKQSKDSNFEFWNVLNFGIDRARLEYDVIVIDTPPALSYTTINALMASDGIIMPLPPSALDFASSAQFWDLFSDLTNQLIRNRGGKKEFAFIDILLAKVEASDISSSFVREWIAAAYTDKVLPVEIPKTAAASTASAEFGTVYDSAPENASTRTFKRAFEAYDRFVELIESQVRTFWRRQVGG</sequence>
<reference evidence="2 3" key="1">
    <citation type="submission" date="2020-05" db="EMBL/GenBank/DDBJ databases">
        <title>Aquincola sp. isolate from soil.</title>
        <authorList>
            <person name="Han J."/>
            <person name="Kim D.-U."/>
        </authorList>
    </citation>
    <scope>NUCLEOTIDE SEQUENCE [LARGE SCALE GENOMIC DNA]</scope>
    <source>
        <strain evidence="2 3">S2</strain>
    </source>
</reference>
<evidence type="ECO:0000313" key="2">
    <source>
        <dbReference type="EMBL" id="NRF72253.1"/>
    </source>
</evidence>
<evidence type="ECO:0000259" key="1">
    <source>
        <dbReference type="Pfam" id="PF13614"/>
    </source>
</evidence>
<gene>
    <name evidence="2" type="ORF">HLB44_35240</name>
</gene>
<name>A0ABX2EUA8_9BURK</name>
<proteinExistence type="predicted"/>
<evidence type="ECO:0000313" key="3">
    <source>
        <dbReference type="Proteomes" id="UP000737171"/>
    </source>
</evidence>
<dbReference type="InterPro" id="IPR050678">
    <property type="entry name" value="DNA_Partitioning_ATPase"/>
</dbReference>
<dbReference type="PANTHER" id="PTHR13696:SF52">
    <property type="entry name" value="PARA FAMILY PROTEIN CT_582"/>
    <property type="match status" value="1"/>
</dbReference>
<dbReference type="Pfam" id="PF13614">
    <property type="entry name" value="AAA_31"/>
    <property type="match status" value="1"/>
</dbReference>
<dbReference type="PANTHER" id="PTHR13696">
    <property type="entry name" value="P-LOOP CONTAINING NUCLEOSIDE TRIPHOSPHATE HYDROLASE"/>
    <property type="match status" value="1"/>
</dbReference>
<organism evidence="2 3">
    <name type="scientific">Pseudaquabacterium terrae</name>
    <dbReference type="NCBI Taxonomy" id="2732868"/>
    <lineage>
        <taxon>Bacteria</taxon>
        <taxon>Pseudomonadati</taxon>
        <taxon>Pseudomonadota</taxon>
        <taxon>Betaproteobacteria</taxon>
        <taxon>Burkholderiales</taxon>
        <taxon>Sphaerotilaceae</taxon>
        <taxon>Pseudaquabacterium</taxon>
    </lineage>
</organism>
<dbReference type="Proteomes" id="UP000737171">
    <property type="component" value="Unassembled WGS sequence"/>
</dbReference>
<feature type="domain" description="AAA" evidence="1">
    <location>
        <begin position="115"/>
        <end position="291"/>
    </location>
</feature>
<dbReference type="InterPro" id="IPR025669">
    <property type="entry name" value="AAA_dom"/>
</dbReference>
<dbReference type="EMBL" id="JABRWJ010000021">
    <property type="protein sequence ID" value="NRF72253.1"/>
    <property type="molecule type" value="Genomic_DNA"/>
</dbReference>
<comment type="caution">
    <text evidence="2">The sequence shown here is derived from an EMBL/GenBank/DDBJ whole genome shotgun (WGS) entry which is preliminary data.</text>
</comment>
<dbReference type="CDD" id="cd02042">
    <property type="entry name" value="ParAB_family"/>
    <property type="match status" value="1"/>
</dbReference>
<dbReference type="InterPro" id="IPR027417">
    <property type="entry name" value="P-loop_NTPase"/>
</dbReference>
<dbReference type="SUPFAM" id="SSF52540">
    <property type="entry name" value="P-loop containing nucleoside triphosphate hydrolases"/>
    <property type="match status" value="1"/>
</dbReference>
<protein>
    <submittedName>
        <fullName evidence="2">AAA family ATPase</fullName>
    </submittedName>
</protein>
<accession>A0ABX2EUA8</accession>
<dbReference type="Gene3D" id="3.40.50.300">
    <property type="entry name" value="P-loop containing nucleotide triphosphate hydrolases"/>
    <property type="match status" value="1"/>
</dbReference>
<keyword evidence="3" id="KW-1185">Reference proteome</keyword>